<dbReference type="AlphaFoldDB" id="A0AAE5NH63"/>
<reference evidence="2 3" key="1">
    <citation type="submission" date="2017-04" db="EMBL/GenBank/DDBJ databases">
        <title>Kefir bacterial isolates.</title>
        <authorList>
            <person name="Kim Y."/>
            <person name="Blasche S."/>
            <person name="Patil K.R."/>
        </authorList>
    </citation>
    <scope>NUCLEOTIDE SEQUENCE [LARGE SCALE GENOMIC DNA]</scope>
    <source>
        <strain evidence="2 3">OG2-1</strain>
    </source>
</reference>
<accession>A0AAE5NH63</accession>
<protein>
    <submittedName>
        <fullName evidence="2">Transcriptional regulator</fullName>
    </submittedName>
</protein>
<dbReference type="RefSeq" id="WP_095343814.1">
    <property type="nucleotide sequence ID" value="NZ_NCWU01000011.1"/>
</dbReference>
<gene>
    <name evidence="2" type="ORF">B8W87_08560</name>
</gene>
<proteinExistence type="predicted"/>
<evidence type="ECO:0000313" key="3">
    <source>
        <dbReference type="Proteomes" id="UP000216195"/>
    </source>
</evidence>
<organism evidence="2 3">
    <name type="scientific">Rothia dentocariosa</name>
    <dbReference type="NCBI Taxonomy" id="2047"/>
    <lineage>
        <taxon>Bacteria</taxon>
        <taxon>Bacillati</taxon>
        <taxon>Actinomycetota</taxon>
        <taxon>Actinomycetes</taxon>
        <taxon>Micrococcales</taxon>
        <taxon>Micrococcaceae</taxon>
        <taxon>Rothia</taxon>
    </lineage>
</organism>
<comment type="caution">
    <text evidence="2">The sequence shown here is derived from an EMBL/GenBank/DDBJ whole genome shotgun (WGS) entry which is preliminary data.</text>
</comment>
<feature type="region of interest" description="Disordered" evidence="1">
    <location>
        <begin position="83"/>
        <end position="113"/>
    </location>
</feature>
<sequence length="113" mass="11864">MTINLSAAELTHVVTAVPGVRGIEPGIGSTLKAIGSRMSGDPATARFGIIIESGAQKVIIEIGIDDSRTVKEIVRDVQEAVLRSSSQANRESGTSESGSKSQPHVRARIQSLL</sequence>
<evidence type="ECO:0000256" key="1">
    <source>
        <dbReference type="SAM" id="MobiDB-lite"/>
    </source>
</evidence>
<feature type="compositionally biased region" description="Polar residues" evidence="1">
    <location>
        <begin position="83"/>
        <end position="102"/>
    </location>
</feature>
<dbReference type="EMBL" id="NCWU01000011">
    <property type="protein sequence ID" value="PAK85141.1"/>
    <property type="molecule type" value="Genomic_DNA"/>
</dbReference>
<name>A0AAE5NH63_9MICC</name>
<evidence type="ECO:0000313" key="2">
    <source>
        <dbReference type="EMBL" id="PAK85141.1"/>
    </source>
</evidence>
<dbReference type="Proteomes" id="UP000216195">
    <property type="component" value="Unassembled WGS sequence"/>
</dbReference>